<dbReference type="InterPro" id="IPR022398">
    <property type="entry name" value="Peptidase_S8_His-AS"/>
</dbReference>
<dbReference type="InterPro" id="IPR036852">
    <property type="entry name" value="Peptidase_S8/S53_dom_sf"/>
</dbReference>
<dbReference type="AlphaFoldDB" id="A0A4S4FEA8"/>
<dbReference type="PANTHER" id="PTHR43806">
    <property type="entry name" value="PEPTIDASE S8"/>
    <property type="match status" value="1"/>
</dbReference>
<accession>A0A4S4FEA8</accession>
<feature type="compositionally biased region" description="Low complexity" evidence="6">
    <location>
        <begin position="367"/>
        <end position="385"/>
    </location>
</feature>
<keyword evidence="7" id="KW-0472">Membrane</keyword>
<reference evidence="9 10" key="1">
    <citation type="submission" date="2019-04" db="EMBL/GenBank/DDBJ databases">
        <authorList>
            <person name="Jiang L."/>
        </authorList>
    </citation>
    <scope>NUCLEOTIDE SEQUENCE [LARGE SCALE GENOMIC DNA]</scope>
    <source>
        <strain evidence="9 10">YIM 131853</strain>
    </source>
</reference>
<organism evidence="9 10">
    <name type="scientific">Naasia lichenicola</name>
    <dbReference type="NCBI Taxonomy" id="2565933"/>
    <lineage>
        <taxon>Bacteria</taxon>
        <taxon>Bacillati</taxon>
        <taxon>Actinomycetota</taxon>
        <taxon>Actinomycetes</taxon>
        <taxon>Micrococcales</taxon>
        <taxon>Microbacteriaceae</taxon>
        <taxon>Naasia</taxon>
    </lineage>
</organism>
<feature type="active site" description="Charge relay system" evidence="5">
    <location>
        <position position="83"/>
    </location>
</feature>
<feature type="active site" description="Charge relay system" evidence="5">
    <location>
        <position position="120"/>
    </location>
</feature>
<keyword evidence="3 5" id="KW-0378">Hydrolase</keyword>
<feature type="compositionally biased region" description="Basic residues" evidence="6">
    <location>
        <begin position="11"/>
        <end position="21"/>
    </location>
</feature>
<dbReference type="InterPro" id="IPR000209">
    <property type="entry name" value="Peptidase_S8/S53_dom"/>
</dbReference>
<gene>
    <name evidence="9" type="ORF">E6C64_16365</name>
</gene>
<dbReference type="InterPro" id="IPR050131">
    <property type="entry name" value="Peptidase_S8_subtilisin-like"/>
</dbReference>
<evidence type="ECO:0000256" key="6">
    <source>
        <dbReference type="SAM" id="MobiDB-lite"/>
    </source>
</evidence>
<feature type="transmembrane region" description="Helical" evidence="7">
    <location>
        <begin position="416"/>
        <end position="438"/>
    </location>
</feature>
<dbReference type="PANTHER" id="PTHR43806:SF11">
    <property type="entry name" value="CEREVISIN-RELATED"/>
    <property type="match status" value="1"/>
</dbReference>
<feature type="active site" description="Charge relay system" evidence="5">
    <location>
        <position position="280"/>
    </location>
</feature>
<dbReference type="PROSITE" id="PS51318">
    <property type="entry name" value="TAT"/>
    <property type="match status" value="1"/>
</dbReference>
<dbReference type="Proteomes" id="UP000309133">
    <property type="component" value="Unassembled WGS sequence"/>
</dbReference>
<comment type="caution">
    <text evidence="9">The sequence shown here is derived from an EMBL/GenBank/DDBJ whole genome shotgun (WGS) entry which is preliminary data.</text>
</comment>
<keyword evidence="4 5" id="KW-0720">Serine protease</keyword>
<dbReference type="GO" id="GO:0004252">
    <property type="term" value="F:serine-type endopeptidase activity"/>
    <property type="evidence" value="ECO:0007669"/>
    <property type="project" value="UniProtKB-UniRule"/>
</dbReference>
<dbReference type="PROSITE" id="PS00138">
    <property type="entry name" value="SUBTILASE_SER"/>
    <property type="match status" value="1"/>
</dbReference>
<evidence type="ECO:0000256" key="2">
    <source>
        <dbReference type="ARBA" id="ARBA00022670"/>
    </source>
</evidence>
<dbReference type="OrthoDB" id="9798386at2"/>
<keyword evidence="2 5" id="KW-0645">Protease</keyword>
<dbReference type="InterPro" id="IPR006311">
    <property type="entry name" value="TAT_signal"/>
</dbReference>
<dbReference type="Pfam" id="PF00082">
    <property type="entry name" value="Peptidase_S8"/>
    <property type="match status" value="1"/>
</dbReference>
<feature type="region of interest" description="Disordered" evidence="6">
    <location>
        <begin position="1"/>
        <end position="21"/>
    </location>
</feature>
<feature type="domain" description="Peptidase S8/S53" evidence="8">
    <location>
        <begin position="74"/>
        <end position="328"/>
    </location>
</feature>
<proteinExistence type="inferred from homology"/>
<comment type="similarity">
    <text evidence="1 5">Belongs to the peptidase S8 family.</text>
</comment>
<evidence type="ECO:0000313" key="10">
    <source>
        <dbReference type="Proteomes" id="UP000309133"/>
    </source>
</evidence>
<evidence type="ECO:0000256" key="4">
    <source>
        <dbReference type="ARBA" id="ARBA00022825"/>
    </source>
</evidence>
<evidence type="ECO:0000256" key="7">
    <source>
        <dbReference type="SAM" id="Phobius"/>
    </source>
</evidence>
<dbReference type="InterPro" id="IPR023828">
    <property type="entry name" value="Peptidase_S8_Ser-AS"/>
</dbReference>
<sequence>MAQPADSARGQHARRARGRGRRAFGRRIGAIVAAALTASLVIAVPAPARADYVRDLEYWLDDYGISDAWDITRGAGQRIAVIDTGIADVPELRGAVVGGTDESGLGSPDGRTPVGDGSEHGTLVGSILAGRGDGGSGVIGVAPDAELLSISVAFGEGPVGTEDQIANAVRWAVDNGADIINMSLTTNTLDWPTSWDDAFLYAFEHDVVIVAAAGNRGAGTAEVGAPATIPGVVAVAGVDKDGDASADASSQGITLAVAAPSEQLIGIQPDGEPVYWSGTSGAAPIVAGIVALIRAAHPELDANSVIQRLIATAKPQSSTVPDPLYGYGLVDADAAVRADIAPVTSNPLAVPYDLAEWIRIYRRADAAPAPTSSPTPETVVPSASPEAIPQRPPSLPELIPRWLRSLIPHTSVLTDAVLPLGLLLGFGAFLAAGIVGTVRAAGRSRRR</sequence>
<dbReference type="PROSITE" id="PS51892">
    <property type="entry name" value="SUBTILASE"/>
    <property type="match status" value="1"/>
</dbReference>
<evidence type="ECO:0000313" key="9">
    <source>
        <dbReference type="EMBL" id="THG28411.1"/>
    </source>
</evidence>
<dbReference type="EMBL" id="SSSM01000006">
    <property type="protein sequence ID" value="THG28411.1"/>
    <property type="molecule type" value="Genomic_DNA"/>
</dbReference>
<dbReference type="PRINTS" id="PR00723">
    <property type="entry name" value="SUBTILISIN"/>
</dbReference>
<keyword evidence="7" id="KW-1133">Transmembrane helix</keyword>
<dbReference type="PROSITE" id="PS00137">
    <property type="entry name" value="SUBTILASE_HIS"/>
    <property type="match status" value="1"/>
</dbReference>
<evidence type="ECO:0000256" key="1">
    <source>
        <dbReference type="ARBA" id="ARBA00011073"/>
    </source>
</evidence>
<keyword evidence="10" id="KW-1185">Reference proteome</keyword>
<name>A0A4S4FEA8_9MICO</name>
<dbReference type="InterPro" id="IPR015500">
    <property type="entry name" value="Peptidase_S8_subtilisin-rel"/>
</dbReference>
<evidence type="ECO:0000256" key="3">
    <source>
        <dbReference type="ARBA" id="ARBA00022801"/>
    </source>
</evidence>
<feature type="region of interest" description="Disordered" evidence="6">
    <location>
        <begin position="367"/>
        <end position="392"/>
    </location>
</feature>
<keyword evidence="7" id="KW-0812">Transmembrane</keyword>
<dbReference type="GO" id="GO:0006508">
    <property type="term" value="P:proteolysis"/>
    <property type="evidence" value="ECO:0007669"/>
    <property type="project" value="UniProtKB-KW"/>
</dbReference>
<protein>
    <submittedName>
        <fullName evidence="9">Peptidase S8</fullName>
    </submittedName>
</protein>
<dbReference type="Gene3D" id="3.40.50.200">
    <property type="entry name" value="Peptidase S8/S53 domain"/>
    <property type="match status" value="1"/>
</dbReference>
<evidence type="ECO:0000259" key="8">
    <source>
        <dbReference type="Pfam" id="PF00082"/>
    </source>
</evidence>
<evidence type="ECO:0000256" key="5">
    <source>
        <dbReference type="PROSITE-ProRule" id="PRU01240"/>
    </source>
</evidence>
<dbReference type="SUPFAM" id="SSF52743">
    <property type="entry name" value="Subtilisin-like"/>
    <property type="match status" value="1"/>
</dbReference>